<gene>
    <name evidence="2" type="primary">Rfpl4a_1</name>
    <name evidence="2" type="ORF">FOF47_R20132</name>
</gene>
<dbReference type="InterPro" id="IPR013320">
    <property type="entry name" value="ConA-like_dom_sf"/>
</dbReference>
<feature type="domain" description="B30.2/SPRY" evidence="1">
    <location>
        <begin position="1"/>
        <end position="110"/>
    </location>
</feature>
<dbReference type="Gene3D" id="2.60.120.920">
    <property type="match status" value="1"/>
</dbReference>
<feature type="non-terminal residue" evidence="2">
    <location>
        <position position="112"/>
    </location>
</feature>
<dbReference type="EMBL" id="VOAJ01006494">
    <property type="protein sequence ID" value="KAF0871935.1"/>
    <property type="molecule type" value="Genomic_DNA"/>
</dbReference>
<dbReference type="AlphaFoldDB" id="A0A6G1A7W3"/>
<keyword evidence="3" id="KW-1185">Reference proteome</keyword>
<name>A0A6G1A7W3_CROCR</name>
<sequence>VGVCRTSAYHQETPSLSSDHGCWAVSLKGRQKVAVSSQPYTVLHVNQKVHKVSIFLDCDLKAIPFSNASDSFHQCALTNVPASNSSHPFFCFGIPGDSNETHENLSRGSTNY</sequence>
<comment type="caution">
    <text evidence="2">The sequence shown here is derived from an EMBL/GenBank/DDBJ whole genome shotgun (WGS) entry which is preliminary data.</text>
</comment>
<proteinExistence type="predicted"/>
<evidence type="ECO:0000259" key="1">
    <source>
        <dbReference type="PROSITE" id="PS50188"/>
    </source>
</evidence>
<protein>
    <submittedName>
        <fullName evidence="2">RFPLA protein</fullName>
    </submittedName>
</protein>
<evidence type="ECO:0000313" key="3">
    <source>
        <dbReference type="Proteomes" id="UP000475037"/>
    </source>
</evidence>
<feature type="non-terminal residue" evidence="2">
    <location>
        <position position="1"/>
    </location>
</feature>
<dbReference type="Proteomes" id="UP000475037">
    <property type="component" value="Unassembled WGS sequence"/>
</dbReference>
<dbReference type="SUPFAM" id="SSF49899">
    <property type="entry name" value="Concanavalin A-like lectins/glucanases"/>
    <property type="match status" value="1"/>
</dbReference>
<organism evidence="2 3">
    <name type="scientific">Crocuta crocuta</name>
    <name type="common">Spotted hyena</name>
    <dbReference type="NCBI Taxonomy" id="9678"/>
    <lineage>
        <taxon>Eukaryota</taxon>
        <taxon>Metazoa</taxon>
        <taxon>Chordata</taxon>
        <taxon>Craniata</taxon>
        <taxon>Vertebrata</taxon>
        <taxon>Euteleostomi</taxon>
        <taxon>Mammalia</taxon>
        <taxon>Eutheria</taxon>
        <taxon>Laurasiatheria</taxon>
        <taxon>Carnivora</taxon>
        <taxon>Feliformia</taxon>
        <taxon>Hyaenidae</taxon>
        <taxon>Crocuta</taxon>
    </lineage>
</organism>
<dbReference type="Pfam" id="PF00622">
    <property type="entry name" value="SPRY"/>
    <property type="match status" value="1"/>
</dbReference>
<accession>A0A6G1A7W3</accession>
<dbReference type="InterPro" id="IPR043136">
    <property type="entry name" value="B30.2/SPRY_sf"/>
</dbReference>
<dbReference type="InterPro" id="IPR001870">
    <property type="entry name" value="B30.2/SPRY"/>
</dbReference>
<dbReference type="InterPro" id="IPR003877">
    <property type="entry name" value="SPRY_dom"/>
</dbReference>
<dbReference type="PROSITE" id="PS50188">
    <property type="entry name" value="B302_SPRY"/>
    <property type="match status" value="1"/>
</dbReference>
<reference evidence="2 3" key="1">
    <citation type="submission" date="2019-11" db="EMBL/GenBank/DDBJ databases">
        <authorList>
            <person name="Yang C."/>
            <person name="Li F."/>
        </authorList>
    </citation>
    <scope>NUCLEOTIDE SEQUENCE [LARGE SCALE GENOMIC DNA]</scope>
    <source>
        <strain evidence="2">KB4526</strain>
        <tissue evidence="2">Muscle</tissue>
    </source>
</reference>
<evidence type="ECO:0000313" key="2">
    <source>
        <dbReference type="EMBL" id="KAF0871935.1"/>
    </source>
</evidence>